<evidence type="ECO:0000313" key="8">
    <source>
        <dbReference type="Proteomes" id="UP000001296"/>
    </source>
</evidence>
<dbReference type="EMBL" id="CP001698">
    <property type="protein sequence ID" value="ADN02002.1"/>
    <property type="molecule type" value="Genomic_DNA"/>
</dbReference>
<evidence type="ECO:0000256" key="4">
    <source>
        <dbReference type="ARBA" id="ARBA00035171"/>
    </source>
</evidence>
<dbReference type="InterPro" id="IPR018257">
    <property type="entry name" value="Ribosomal_bL19_CS"/>
</dbReference>
<sequence>MNELQAIEARQMVDDRDNFNVGDTVRVHFRIDEGQNERIQVFEGIVIAKKHGGLRETFIVRKISYGVGVERILPLHSPRIQKIEVVRRGKVRRAKLYFLRDRIGKRATRVKEKLPSKK</sequence>
<name>E0RSL5_WINT6</name>
<proteinExistence type="inferred from homology"/>
<dbReference type="PROSITE" id="PS01015">
    <property type="entry name" value="RIBOSOMAL_L19"/>
    <property type="match status" value="1"/>
</dbReference>
<dbReference type="HOGENOM" id="CLU_103507_2_1_12"/>
<keyword evidence="3 5" id="KW-0687">Ribonucleoprotein</keyword>
<dbReference type="GO" id="GO:0006412">
    <property type="term" value="P:translation"/>
    <property type="evidence" value="ECO:0007669"/>
    <property type="project" value="UniProtKB-UniRule"/>
</dbReference>
<dbReference type="PANTHER" id="PTHR15680:SF9">
    <property type="entry name" value="LARGE RIBOSOMAL SUBUNIT PROTEIN BL19M"/>
    <property type="match status" value="1"/>
</dbReference>
<dbReference type="RefSeq" id="WP_013313843.1">
    <property type="nucleotide sequence ID" value="NC_014484.1"/>
</dbReference>
<dbReference type="GO" id="GO:0003735">
    <property type="term" value="F:structural constituent of ribosome"/>
    <property type="evidence" value="ECO:0007669"/>
    <property type="project" value="InterPro"/>
</dbReference>
<evidence type="ECO:0000256" key="6">
    <source>
        <dbReference type="RuleBase" id="RU000559"/>
    </source>
</evidence>
<dbReference type="PIRSF" id="PIRSF002191">
    <property type="entry name" value="Ribosomal_L19"/>
    <property type="match status" value="1"/>
</dbReference>
<accession>E0RSL5</accession>
<comment type="similarity">
    <text evidence="1 5 6">Belongs to the bacterial ribosomal protein bL19 family.</text>
</comment>
<dbReference type="PaxDb" id="665571-STHERM_c10570"/>
<comment type="function">
    <text evidence="5 6">This protein is located at the 30S-50S ribosomal subunit interface and may play a role in the structure and function of the aminoacyl-tRNA binding site.</text>
</comment>
<dbReference type="GO" id="GO:0022625">
    <property type="term" value="C:cytosolic large ribosomal subunit"/>
    <property type="evidence" value="ECO:0007669"/>
    <property type="project" value="TreeGrafter"/>
</dbReference>
<dbReference type="eggNOG" id="COG0335">
    <property type="taxonomic scope" value="Bacteria"/>
</dbReference>
<gene>
    <name evidence="5 7" type="primary">rplS</name>
    <name evidence="7" type="ordered locus">STHERM_c10570</name>
</gene>
<dbReference type="PRINTS" id="PR00061">
    <property type="entry name" value="RIBOSOMALL19"/>
</dbReference>
<dbReference type="PANTHER" id="PTHR15680">
    <property type="entry name" value="RIBOSOMAL PROTEIN L19"/>
    <property type="match status" value="1"/>
</dbReference>
<evidence type="ECO:0000256" key="2">
    <source>
        <dbReference type="ARBA" id="ARBA00022980"/>
    </source>
</evidence>
<dbReference type="InterPro" id="IPR038657">
    <property type="entry name" value="Ribosomal_bL19_sf"/>
</dbReference>
<dbReference type="NCBIfam" id="TIGR01024">
    <property type="entry name" value="rplS_bact"/>
    <property type="match status" value="1"/>
</dbReference>
<organism evidence="7 8">
    <name type="scientific">Winmispira thermophila (strain ATCC 49972 / DSM 6192 / RI 19.B1)</name>
    <name type="common">Spirochaeta thermophila</name>
    <dbReference type="NCBI Taxonomy" id="665571"/>
    <lineage>
        <taxon>Bacteria</taxon>
        <taxon>Pseudomonadati</taxon>
        <taxon>Spirochaetota</taxon>
        <taxon>Spirochaetia</taxon>
        <taxon>Winmispirales</taxon>
        <taxon>Winmispiraceae</taxon>
        <taxon>Winmispira</taxon>
    </lineage>
</organism>
<evidence type="ECO:0000256" key="3">
    <source>
        <dbReference type="ARBA" id="ARBA00023274"/>
    </source>
</evidence>
<evidence type="ECO:0000256" key="5">
    <source>
        <dbReference type="HAMAP-Rule" id="MF_00402"/>
    </source>
</evidence>
<dbReference type="HAMAP" id="MF_00402">
    <property type="entry name" value="Ribosomal_bL19"/>
    <property type="match status" value="1"/>
</dbReference>
<dbReference type="AlphaFoldDB" id="E0RSL5"/>
<evidence type="ECO:0000313" key="7">
    <source>
        <dbReference type="EMBL" id="ADN02002.1"/>
    </source>
</evidence>
<reference evidence="7 8" key="2">
    <citation type="journal article" date="2010" name="J. Bacteriol.">
        <title>Genome sequence of the polysaccharide-degrading, thermophilic anaerobe Spirochaeta thermophila DSM 6192.</title>
        <authorList>
            <person name="Angelov A."/>
            <person name="Liebl S."/>
            <person name="Ballschmiter M."/>
            <person name="Bomeke M."/>
            <person name="Lehmann R."/>
            <person name="Liesegang H."/>
            <person name="Daniel R."/>
            <person name="Liebl W."/>
        </authorList>
    </citation>
    <scope>NUCLEOTIDE SEQUENCE [LARGE SCALE GENOMIC DNA]</scope>
    <source>
        <strain evidence="8">ATCC 49972 / DSM 6192 / RI 19.B1</strain>
    </source>
</reference>
<evidence type="ECO:0000256" key="1">
    <source>
        <dbReference type="ARBA" id="ARBA00005781"/>
    </source>
</evidence>
<dbReference type="FunFam" id="2.30.30.790:FF:000001">
    <property type="entry name" value="50S ribosomal protein L19"/>
    <property type="match status" value="1"/>
</dbReference>
<dbReference type="KEGG" id="sta:STHERM_c10570"/>
<keyword evidence="2 5" id="KW-0689">Ribosomal protein</keyword>
<dbReference type="Gene3D" id="2.30.30.790">
    <property type="match status" value="1"/>
</dbReference>
<reference key="1">
    <citation type="submission" date="2009-08" db="EMBL/GenBank/DDBJ databases">
        <title>The genome sequence of Spirochaeta thermophila DSM6192.</title>
        <authorList>
            <person name="Angelov A."/>
            <person name="Mientus M."/>
            <person name="Wittenberg S."/>
            <person name="Lehmann R."/>
            <person name="Liesegang H."/>
            <person name="Daniel R."/>
            <person name="Liebl W."/>
        </authorList>
    </citation>
    <scope>NUCLEOTIDE SEQUENCE</scope>
    <source>
        <strain>DSM 6192</strain>
    </source>
</reference>
<protein>
    <recommendedName>
        <fullName evidence="4 5">Large ribosomal subunit protein bL19</fullName>
    </recommendedName>
</protein>
<dbReference type="InterPro" id="IPR001857">
    <property type="entry name" value="Ribosomal_bL19"/>
</dbReference>
<dbReference type="Proteomes" id="UP000001296">
    <property type="component" value="Chromosome"/>
</dbReference>
<dbReference type="Pfam" id="PF01245">
    <property type="entry name" value="Ribosomal_L19"/>
    <property type="match status" value="1"/>
</dbReference>
<dbReference type="SUPFAM" id="SSF50104">
    <property type="entry name" value="Translation proteins SH3-like domain"/>
    <property type="match status" value="1"/>
</dbReference>
<dbReference type="InterPro" id="IPR008991">
    <property type="entry name" value="Translation_prot_SH3-like_sf"/>
</dbReference>